<accession>A0A4P7CSD5</accession>
<dbReference type="InterPro" id="IPR016160">
    <property type="entry name" value="Ald_DH_CS_CYS"/>
</dbReference>
<keyword evidence="5" id="KW-1185">Reference proteome</keyword>
<dbReference type="PANTHER" id="PTHR43353">
    <property type="entry name" value="SUCCINATE-SEMIALDEHYDE DEHYDROGENASE, MITOCHONDRIAL"/>
    <property type="match status" value="1"/>
</dbReference>
<dbReference type="Proteomes" id="UP000295727">
    <property type="component" value="Chromosome 2"/>
</dbReference>
<gene>
    <name evidence="4" type="ORF">E1956_16565</name>
</gene>
<dbReference type="KEGG" id="ppai:E1956_16565"/>
<dbReference type="InterPro" id="IPR016162">
    <property type="entry name" value="Ald_DH_N"/>
</dbReference>
<dbReference type="PROSITE" id="PS00070">
    <property type="entry name" value="ALDEHYDE_DEHYDR_CYS"/>
    <property type="match status" value="1"/>
</dbReference>
<evidence type="ECO:0000313" key="4">
    <source>
        <dbReference type="EMBL" id="QBQ98868.1"/>
    </source>
</evidence>
<dbReference type="AlphaFoldDB" id="A0A4P7CSD5"/>
<dbReference type="RefSeq" id="WP_134751075.1">
    <property type="nucleotide sequence ID" value="NZ_CP038149.1"/>
</dbReference>
<dbReference type="InterPro" id="IPR050740">
    <property type="entry name" value="Aldehyde_DH_Superfamily"/>
</dbReference>
<dbReference type="EMBL" id="CP038149">
    <property type="protein sequence ID" value="QBQ98868.1"/>
    <property type="molecule type" value="Genomic_DNA"/>
</dbReference>
<organism evidence="4 5">
    <name type="scientific">Paraburkholderia pallida</name>
    <dbReference type="NCBI Taxonomy" id="2547399"/>
    <lineage>
        <taxon>Bacteria</taxon>
        <taxon>Pseudomonadati</taxon>
        <taxon>Pseudomonadota</taxon>
        <taxon>Betaproteobacteria</taxon>
        <taxon>Burkholderiales</taxon>
        <taxon>Burkholderiaceae</taxon>
        <taxon>Paraburkholderia</taxon>
    </lineage>
</organism>
<evidence type="ECO:0000313" key="5">
    <source>
        <dbReference type="Proteomes" id="UP000295727"/>
    </source>
</evidence>
<dbReference type="GO" id="GO:0009450">
    <property type="term" value="P:gamma-aminobutyric acid catabolic process"/>
    <property type="evidence" value="ECO:0007669"/>
    <property type="project" value="TreeGrafter"/>
</dbReference>
<dbReference type="FunFam" id="3.40.309.10:FF:000009">
    <property type="entry name" value="Aldehyde dehydrogenase A"/>
    <property type="match status" value="1"/>
</dbReference>
<feature type="domain" description="Aldehyde dehydrogenase" evidence="3">
    <location>
        <begin position="17"/>
        <end position="476"/>
    </location>
</feature>
<sequence length="481" mass="50849">METCTYPQPRQHIAGQWRDGTGALACTVVNPANETTLASFQAASDDDIAQAVAASAAAFPAWAARSAFERGQIMRAAAQRLRESAQESAMRLTLEQGKPLAEATREIAQAADVIDWFAEEGRRAYGRVIPARAPNVQQWVVQKPVGPVAALTPWNFPVMLSACKLAAALAAGCTVVLKPAEETPVAVMALVDAFVASGTPPGVVQMLIGDPGHISSSLIASVAVRKVSFTGSINVGRLLGEQAGRHLTRVTLELGGHAPVIVCEDADLESALDTLAGFKFRNAGQICANPSRFYVHQSLYQRFVEGFAARARAVKIGDGLAPDTQMGPLASRRRVEQMAALVDDARGVGARIVCGGECVPRAGFFFQPTVLADVPDMARVMNEEPFGPVVPIASFDSLDDVIERANRLPVGLAAYAFTTSIRNADRLADALEAGAVGINSVAVLQAETPFGGVKDSGFGKENGIEGLQDYLCAKFVSRSFA</sequence>
<dbReference type="InterPro" id="IPR016161">
    <property type="entry name" value="Ald_DH/histidinol_DH"/>
</dbReference>
<dbReference type="GO" id="GO:0004777">
    <property type="term" value="F:succinate-semialdehyde dehydrogenase (NAD+) activity"/>
    <property type="evidence" value="ECO:0007669"/>
    <property type="project" value="TreeGrafter"/>
</dbReference>
<evidence type="ECO:0000256" key="2">
    <source>
        <dbReference type="ARBA" id="ARBA00023002"/>
    </source>
</evidence>
<evidence type="ECO:0000259" key="3">
    <source>
        <dbReference type="Pfam" id="PF00171"/>
    </source>
</evidence>
<dbReference type="OrthoDB" id="6187633at2"/>
<proteinExistence type="inferred from homology"/>
<dbReference type="Gene3D" id="3.40.309.10">
    <property type="entry name" value="Aldehyde Dehydrogenase, Chain A, domain 2"/>
    <property type="match status" value="1"/>
</dbReference>
<dbReference type="CDD" id="cd07103">
    <property type="entry name" value="ALDH_F5_SSADH_GabD"/>
    <property type="match status" value="1"/>
</dbReference>
<protein>
    <submittedName>
        <fullName evidence="4">NAD-dependent succinate-semialdehyde dehydrogenase</fullName>
    </submittedName>
</protein>
<dbReference type="SUPFAM" id="SSF53720">
    <property type="entry name" value="ALDH-like"/>
    <property type="match status" value="1"/>
</dbReference>
<evidence type="ECO:0000256" key="1">
    <source>
        <dbReference type="ARBA" id="ARBA00009986"/>
    </source>
</evidence>
<dbReference type="Gene3D" id="3.40.605.10">
    <property type="entry name" value="Aldehyde Dehydrogenase, Chain A, domain 1"/>
    <property type="match status" value="1"/>
</dbReference>
<dbReference type="InterPro" id="IPR015590">
    <property type="entry name" value="Aldehyde_DH_dom"/>
</dbReference>
<dbReference type="InterPro" id="IPR016163">
    <property type="entry name" value="Ald_DH_C"/>
</dbReference>
<dbReference type="Pfam" id="PF00171">
    <property type="entry name" value="Aldedh"/>
    <property type="match status" value="1"/>
</dbReference>
<reference evidence="4 5" key="1">
    <citation type="submission" date="2019-03" db="EMBL/GenBank/DDBJ databases">
        <title>Paraburkholderia sp. 7MH5, isolated from subtropical forest soil.</title>
        <authorList>
            <person name="Gao Z.-H."/>
            <person name="Qiu L.-H."/>
        </authorList>
    </citation>
    <scope>NUCLEOTIDE SEQUENCE [LARGE SCALE GENOMIC DNA]</scope>
    <source>
        <strain evidence="4 5">7MH5</strain>
    </source>
</reference>
<dbReference type="FunFam" id="3.40.605.10:FF:000007">
    <property type="entry name" value="NAD/NADP-dependent betaine aldehyde dehydrogenase"/>
    <property type="match status" value="1"/>
</dbReference>
<keyword evidence="2" id="KW-0560">Oxidoreductase</keyword>
<name>A0A4P7CSD5_9BURK</name>
<dbReference type="PANTHER" id="PTHR43353:SF5">
    <property type="entry name" value="SUCCINATE-SEMIALDEHYDE DEHYDROGENASE, MITOCHONDRIAL"/>
    <property type="match status" value="1"/>
</dbReference>
<comment type="similarity">
    <text evidence="1">Belongs to the aldehyde dehydrogenase family.</text>
</comment>